<keyword evidence="3" id="KW-1185">Reference proteome</keyword>
<evidence type="ECO:0000259" key="1">
    <source>
        <dbReference type="Pfam" id="PF01261"/>
    </source>
</evidence>
<gene>
    <name evidence="2" type="ORF">F3J38_12395</name>
</gene>
<proteinExistence type="predicted"/>
<reference evidence="2 3" key="1">
    <citation type="journal article" date="2019" name="bioRxiv">
        <title>Bacteria contribute to plant secondary compound degradation in a generalist herbivore system.</title>
        <authorList>
            <person name="Francoeur C.B."/>
            <person name="Khadempour L."/>
            <person name="Moreira-Soto R.D."/>
            <person name="Gotting K."/>
            <person name="Book A.J."/>
            <person name="Pinto-Tomas A.A."/>
            <person name="Keefover-Ring K."/>
            <person name="Currie C.R."/>
        </authorList>
    </citation>
    <scope>NUCLEOTIDE SEQUENCE [LARGE SCALE GENOMIC DNA]</scope>
    <source>
        <strain evidence="2 3">Acro-805</strain>
    </source>
</reference>
<dbReference type="Proteomes" id="UP000780690">
    <property type="component" value="Unassembled WGS sequence"/>
</dbReference>
<dbReference type="GO" id="GO:0016853">
    <property type="term" value="F:isomerase activity"/>
    <property type="evidence" value="ECO:0007669"/>
    <property type="project" value="UniProtKB-KW"/>
</dbReference>
<evidence type="ECO:0000313" key="3">
    <source>
        <dbReference type="Proteomes" id="UP000780690"/>
    </source>
</evidence>
<dbReference type="EMBL" id="VWXD01000003">
    <property type="protein sequence ID" value="NIF00852.1"/>
    <property type="molecule type" value="Genomic_DNA"/>
</dbReference>
<dbReference type="PANTHER" id="PTHR12110:SF41">
    <property type="entry name" value="INOSOSE DEHYDRATASE"/>
    <property type="match status" value="1"/>
</dbReference>
<dbReference type="InterPro" id="IPR050312">
    <property type="entry name" value="IolE/XylAMocC-like"/>
</dbReference>
<name>A0ABX0QV80_9GAMM</name>
<dbReference type="InterPro" id="IPR013022">
    <property type="entry name" value="Xyl_isomerase-like_TIM-brl"/>
</dbReference>
<sequence length="298" mass="32878">MLKMCSYGHCLNFSSSRGAHMSQFEIGVNTAMFDGLDNDVAFSTIQKAGFRYVELAYNQGYVGDMPPELFSAENARHISGLLEKYQLKTRSFGATMNMGAVDAVAQFTRRIHFAHLIGAKWINICVGRQQDRQQIITNLKQLAPIAADNGCVICLENGGDPNYDVFSLADDGAALLDAVDHPAVSVNVDAGNIVSLCPDVDPIEQAIAMLPYAQHCHLKDLEVIDGEVHFTPIGYGQLNYVPMIGLLEAKNIPCSLEIPLRMHRQRDSYPLRGDAPIDPARSLEVLIQSRRTLEKWLG</sequence>
<dbReference type="SUPFAM" id="SSF51658">
    <property type="entry name" value="Xylose isomerase-like"/>
    <property type="match status" value="1"/>
</dbReference>
<protein>
    <submittedName>
        <fullName evidence="2">Sugar phosphate isomerase/epimerase</fullName>
    </submittedName>
</protein>
<keyword evidence="2" id="KW-0413">Isomerase</keyword>
<dbReference type="InterPro" id="IPR036237">
    <property type="entry name" value="Xyl_isomerase-like_sf"/>
</dbReference>
<dbReference type="PANTHER" id="PTHR12110">
    <property type="entry name" value="HYDROXYPYRUVATE ISOMERASE"/>
    <property type="match status" value="1"/>
</dbReference>
<organism evidence="2 3">
    <name type="scientific">Candidatus Pantoea formicae</name>
    <dbReference type="NCBI Taxonomy" id="2608355"/>
    <lineage>
        <taxon>Bacteria</taxon>
        <taxon>Pseudomonadati</taxon>
        <taxon>Pseudomonadota</taxon>
        <taxon>Gammaproteobacteria</taxon>
        <taxon>Enterobacterales</taxon>
        <taxon>Erwiniaceae</taxon>
        <taxon>Pantoea</taxon>
    </lineage>
</organism>
<dbReference type="Pfam" id="PF01261">
    <property type="entry name" value="AP_endonuc_2"/>
    <property type="match status" value="1"/>
</dbReference>
<accession>A0ABX0QV80</accession>
<feature type="domain" description="Xylose isomerase-like TIM barrel" evidence="1">
    <location>
        <begin position="44"/>
        <end position="259"/>
    </location>
</feature>
<comment type="caution">
    <text evidence="2">The sequence shown here is derived from an EMBL/GenBank/DDBJ whole genome shotgun (WGS) entry which is preliminary data.</text>
</comment>
<evidence type="ECO:0000313" key="2">
    <source>
        <dbReference type="EMBL" id="NIF00852.1"/>
    </source>
</evidence>
<dbReference type="Gene3D" id="3.20.20.150">
    <property type="entry name" value="Divalent-metal-dependent TIM barrel enzymes"/>
    <property type="match status" value="1"/>
</dbReference>